<protein>
    <recommendedName>
        <fullName evidence="4">Outer membrane beta-barrel protein</fullName>
    </recommendedName>
</protein>
<organism evidence="2 3">
    <name type="scientific">Helicobacter aurati</name>
    <dbReference type="NCBI Taxonomy" id="137778"/>
    <lineage>
        <taxon>Bacteria</taxon>
        <taxon>Pseudomonadati</taxon>
        <taxon>Campylobacterota</taxon>
        <taxon>Epsilonproteobacteria</taxon>
        <taxon>Campylobacterales</taxon>
        <taxon>Helicobacteraceae</taxon>
        <taxon>Helicobacter</taxon>
    </lineage>
</organism>
<dbReference type="OrthoDB" id="5327291at2"/>
<evidence type="ECO:0008006" key="4">
    <source>
        <dbReference type="Google" id="ProtNLM"/>
    </source>
</evidence>
<feature type="chain" id="PRO_5017555619" description="Outer membrane beta-barrel protein" evidence="1">
    <location>
        <begin position="21"/>
        <end position="203"/>
    </location>
</feature>
<dbReference type="Proteomes" id="UP000256424">
    <property type="component" value="Unassembled WGS sequence"/>
</dbReference>
<sequence length="203" mass="23075">MLRKIVCFCFFLACSLSSKAQNYGGNYDWRMLGGGPLQIVSLHLGTSINTSTNKTGYSIGASIGWNYLSSFYNLFDKIEHIFDMGIRIKYDFTQDYLQRHSVGAELQFHFPYSTSNIFKNIPQPVSAIIGSGSIFICQDSLLHIIRGYYVEVGIGFAKFFPVNISFMYRWSFFTNPMQPVSTQHVPTQPAPIEKSIHIVFTLF</sequence>
<accession>A0A3D8J212</accession>
<evidence type="ECO:0000256" key="1">
    <source>
        <dbReference type="SAM" id="SignalP"/>
    </source>
</evidence>
<feature type="signal peptide" evidence="1">
    <location>
        <begin position="1"/>
        <end position="20"/>
    </location>
</feature>
<dbReference type="AlphaFoldDB" id="A0A3D8J212"/>
<gene>
    <name evidence="2" type="ORF">CQA66_06940</name>
</gene>
<proteinExistence type="predicted"/>
<comment type="caution">
    <text evidence="2">The sequence shown here is derived from an EMBL/GenBank/DDBJ whole genome shotgun (WGS) entry which is preliminary data.</text>
</comment>
<dbReference type="RefSeq" id="WP_104762242.1">
    <property type="nucleotide sequence ID" value="NZ_FZPM01000002.1"/>
</dbReference>
<evidence type="ECO:0000313" key="3">
    <source>
        <dbReference type="Proteomes" id="UP000256424"/>
    </source>
</evidence>
<dbReference type="EMBL" id="NXLW01000013">
    <property type="protein sequence ID" value="RDU71270.1"/>
    <property type="molecule type" value="Genomic_DNA"/>
</dbReference>
<keyword evidence="1" id="KW-0732">Signal</keyword>
<keyword evidence="3" id="KW-1185">Reference proteome</keyword>
<reference evidence="2 3" key="1">
    <citation type="submission" date="2018-04" db="EMBL/GenBank/DDBJ databases">
        <title>Novel Campyloabacter and Helicobacter Species and Strains.</title>
        <authorList>
            <person name="Mannion A.J."/>
            <person name="Shen Z."/>
            <person name="Fox J.G."/>
        </authorList>
    </citation>
    <scope>NUCLEOTIDE SEQUENCE [LARGE SCALE GENOMIC DNA]</scope>
    <source>
        <strain evidence="2 3">MIT 97-5075</strain>
    </source>
</reference>
<evidence type="ECO:0000313" key="2">
    <source>
        <dbReference type="EMBL" id="RDU71270.1"/>
    </source>
</evidence>
<name>A0A3D8J212_9HELI</name>